<sequence>MTKAVSHRQGIDLARFLAAFGVVVAHAEASPRDWVGHLALALFAILTAYLAVKSAERAGGSYAYLPRARRLILPWASWSLFYWALEAAIADGPDKFRPLVDPWSLLYGGYIHLWFLPFIGLAMLLVGPAVVHVTSLPRLTGAAALLVGLSAPLFWAHEALHLPDPLPQWAFTLPCYGLGLLMAKAHGMGRPGITLIAGAALAVLAVWMGQAAPWTFTVLAGLVAFEMFWRLPVSGRWALHLGQMAFGIYLIHPFLMLVVYKFAGPEVPFFTGAVLDFLLSWAVIAGLRRIPVFARLT</sequence>
<feature type="domain" description="Acyltransferase 3" evidence="2">
    <location>
        <begin position="9"/>
        <end position="281"/>
    </location>
</feature>
<dbReference type="EMBL" id="JAAIVJ010000004">
    <property type="protein sequence ID" value="NEY90544.1"/>
    <property type="molecule type" value="Genomic_DNA"/>
</dbReference>
<feature type="transmembrane region" description="Helical" evidence="1">
    <location>
        <begin position="72"/>
        <end position="90"/>
    </location>
</feature>
<dbReference type="Proteomes" id="UP000477782">
    <property type="component" value="Unassembled WGS sequence"/>
</dbReference>
<feature type="transmembrane region" description="Helical" evidence="1">
    <location>
        <begin position="34"/>
        <end position="52"/>
    </location>
</feature>
<accession>A0A6M0QUN0</accession>
<dbReference type="Pfam" id="PF01757">
    <property type="entry name" value="Acyl_transf_3"/>
    <property type="match status" value="1"/>
</dbReference>
<evidence type="ECO:0000313" key="3">
    <source>
        <dbReference type="EMBL" id="NEY90544.1"/>
    </source>
</evidence>
<feature type="transmembrane region" description="Helical" evidence="1">
    <location>
        <begin position="244"/>
        <end position="263"/>
    </location>
</feature>
<feature type="transmembrane region" description="Helical" evidence="1">
    <location>
        <begin position="214"/>
        <end position="232"/>
    </location>
</feature>
<feature type="transmembrane region" description="Helical" evidence="1">
    <location>
        <begin position="12"/>
        <end position="28"/>
    </location>
</feature>
<name>A0A6M0QUN0_9RHOB</name>
<keyword evidence="1" id="KW-0472">Membrane</keyword>
<evidence type="ECO:0000313" key="4">
    <source>
        <dbReference type="Proteomes" id="UP000477782"/>
    </source>
</evidence>
<protein>
    <submittedName>
        <fullName evidence="3">Acyltransferase</fullName>
    </submittedName>
</protein>
<reference evidence="3 4" key="1">
    <citation type="submission" date="2020-02" db="EMBL/GenBank/DDBJ databases">
        <authorList>
            <person name="Chen W.-M."/>
        </authorList>
    </citation>
    <scope>NUCLEOTIDE SEQUENCE [LARGE SCALE GENOMIC DNA]</scope>
    <source>
        <strain evidence="3 4">KMS-5</strain>
    </source>
</reference>
<organism evidence="3 4">
    <name type="scientific">Tabrizicola oligotrophica</name>
    <dbReference type="NCBI Taxonomy" id="2710650"/>
    <lineage>
        <taxon>Bacteria</taxon>
        <taxon>Pseudomonadati</taxon>
        <taxon>Pseudomonadota</taxon>
        <taxon>Alphaproteobacteria</taxon>
        <taxon>Rhodobacterales</taxon>
        <taxon>Paracoccaceae</taxon>
        <taxon>Tabrizicola</taxon>
    </lineage>
</organism>
<feature type="transmembrane region" description="Helical" evidence="1">
    <location>
        <begin position="138"/>
        <end position="156"/>
    </location>
</feature>
<keyword evidence="3" id="KW-0012">Acyltransferase</keyword>
<dbReference type="InterPro" id="IPR002656">
    <property type="entry name" value="Acyl_transf_3_dom"/>
</dbReference>
<dbReference type="GO" id="GO:0016747">
    <property type="term" value="F:acyltransferase activity, transferring groups other than amino-acyl groups"/>
    <property type="evidence" value="ECO:0007669"/>
    <property type="project" value="InterPro"/>
</dbReference>
<evidence type="ECO:0000256" key="1">
    <source>
        <dbReference type="SAM" id="Phobius"/>
    </source>
</evidence>
<keyword evidence="1" id="KW-1133">Transmembrane helix</keyword>
<comment type="caution">
    <text evidence="3">The sequence shown here is derived from an EMBL/GenBank/DDBJ whole genome shotgun (WGS) entry which is preliminary data.</text>
</comment>
<gene>
    <name evidence="3" type="ORF">G4Z14_09565</name>
</gene>
<evidence type="ECO:0000259" key="2">
    <source>
        <dbReference type="Pfam" id="PF01757"/>
    </source>
</evidence>
<keyword evidence="3" id="KW-0808">Transferase</keyword>
<keyword evidence="1" id="KW-0812">Transmembrane</keyword>
<proteinExistence type="predicted"/>
<keyword evidence="4" id="KW-1185">Reference proteome</keyword>
<dbReference type="RefSeq" id="WP_164625100.1">
    <property type="nucleotide sequence ID" value="NZ_JAAIVJ010000004.1"/>
</dbReference>
<feature type="transmembrane region" description="Helical" evidence="1">
    <location>
        <begin position="110"/>
        <end position="131"/>
    </location>
</feature>
<feature type="transmembrane region" description="Helical" evidence="1">
    <location>
        <begin position="269"/>
        <end position="287"/>
    </location>
</feature>
<dbReference type="AlphaFoldDB" id="A0A6M0QUN0"/>